<dbReference type="PROSITE" id="PS50097">
    <property type="entry name" value="BTB"/>
    <property type="match status" value="1"/>
</dbReference>
<dbReference type="PROSITE" id="PS51419">
    <property type="entry name" value="RAB"/>
    <property type="match status" value="1"/>
</dbReference>
<name>A0A9Q0L8I5_ANAIG</name>
<reference evidence="5" key="1">
    <citation type="submission" date="2022-10" db="EMBL/GenBank/DDBJ databases">
        <title>Novel sulphate-reducing endosymbionts in the free-living metamonad Anaeramoeba.</title>
        <authorList>
            <person name="Jerlstrom-Hultqvist J."/>
            <person name="Cepicka I."/>
            <person name="Gallot-Lavallee L."/>
            <person name="Salas-Leiva D."/>
            <person name="Curtis B.A."/>
            <person name="Zahonova K."/>
            <person name="Pipaliya S."/>
            <person name="Dacks J."/>
            <person name="Roger A.J."/>
        </authorList>
    </citation>
    <scope>NUCLEOTIDE SEQUENCE</scope>
    <source>
        <strain evidence="5">BMAN</strain>
    </source>
</reference>
<keyword evidence="6" id="KW-1185">Reference proteome</keyword>
<sequence>MINSKNVGKKRKAHFKMAIIGEENVGRKTIILRVCETKEVDNRFEELGNQFQFKQMKGPIIDFTWEIWKGLPEHSNNFRGANGIMIVYDITNEKSLTRVNSLYHKLRDWENENAEFVLIGNKCDLQKKRKISSERGKALADELKIPFYETSAKKDINLKEAFDNLIMNCFERSLPDKFIKNFENFSLSDDLRHLLERKEFCDFEIECQDDRNPFKKITIPVHKLIIQTRLKINENQLKNQFYSILYQNPKKKVDVLLRWIYYGRVLNSNLLIFEEWKNRLSNISTANFKKGKKYLVEDLKNLMTQEENKDFQIISNDQIITVHKIILIARSELFRGMFMYVTEDESNQVHEYSHKQTETMKSLIHFFYTDELPQTNNQIIYQELKELLLFNFFLFIFKFIMIKENKLIVELFHLIFLNNHELDLMNH</sequence>
<keyword evidence="3" id="KW-0342">GTP-binding</keyword>
<dbReference type="SUPFAM" id="SSF54695">
    <property type="entry name" value="POZ domain"/>
    <property type="match status" value="1"/>
</dbReference>
<dbReference type="InterPro" id="IPR011333">
    <property type="entry name" value="SKP1/BTB/POZ_sf"/>
</dbReference>
<comment type="caution">
    <text evidence="5">The sequence shown here is derived from an EMBL/GenBank/DDBJ whole genome shotgun (WGS) entry which is preliminary data.</text>
</comment>
<dbReference type="GO" id="GO:0005525">
    <property type="term" value="F:GTP binding"/>
    <property type="evidence" value="ECO:0007669"/>
    <property type="project" value="UniProtKB-KW"/>
</dbReference>
<dbReference type="Pfam" id="PF00071">
    <property type="entry name" value="Ras"/>
    <property type="match status" value="1"/>
</dbReference>
<evidence type="ECO:0000256" key="3">
    <source>
        <dbReference type="ARBA" id="ARBA00023134"/>
    </source>
</evidence>
<keyword evidence="2" id="KW-0547">Nucleotide-binding</keyword>
<dbReference type="Gene3D" id="3.40.50.300">
    <property type="entry name" value="P-loop containing nucleotide triphosphate hydrolases"/>
    <property type="match status" value="1"/>
</dbReference>
<dbReference type="CDD" id="cd18186">
    <property type="entry name" value="BTB_POZ_ZBTB_KLHL-like"/>
    <property type="match status" value="1"/>
</dbReference>
<organism evidence="5 6">
    <name type="scientific">Anaeramoeba ignava</name>
    <name type="common">Anaerobic marine amoeba</name>
    <dbReference type="NCBI Taxonomy" id="1746090"/>
    <lineage>
        <taxon>Eukaryota</taxon>
        <taxon>Metamonada</taxon>
        <taxon>Anaeramoebidae</taxon>
        <taxon>Anaeramoeba</taxon>
    </lineage>
</organism>
<protein>
    <submittedName>
        <fullName evidence="5">Small gtp binding protein rab8</fullName>
    </submittedName>
</protein>
<dbReference type="CDD" id="cd00154">
    <property type="entry name" value="Rab"/>
    <property type="match status" value="1"/>
</dbReference>
<feature type="domain" description="BTB" evidence="4">
    <location>
        <begin position="309"/>
        <end position="376"/>
    </location>
</feature>
<dbReference type="Gene3D" id="3.30.710.10">
    <property type="entry name" value="Potassium Channel Kv1.1, Chain A"/>
    <property type="match status" value="2"/>
</dbReference>
<dbReference type="SUPFAM" id="SSF52540">
    <property type="entry name" value="P-loop containing nucleoside triphosphate hydrolases"/>
    <property type="match status" value="1"/>
</dbReference>
<proteinExistence type="inferred from homology"/>
<dbReference type="EMBL" id="JAPDFW010000136">
    <property type="protein sequence ID" value="KAJ5067013.1"/>
    <property type="molecule type" value="Genomic_DNA"/>
</dbReference>
<comment type="similarity">
    <text evidence="1">Belongs to the small GTPase superfamily. Rab family.</text>
</comment>
<dbReference type="Pfam" id="PF00651">
    <property type="entry name" value="BTB"/>
    <property type="match status" value="1"/>
</dbReference>
<dbReference type="PROSITE" id="PS51421">
    <property type="entry name" value="RAS"/>
    <property type="match status" value="1"/>
</dbReference>
<dbReference type="FunFam" id="3.40.50.300:FF:001447">
    <property type="entry name" value="Ras-related protein Rab-1B"/>
    <property type="match status" value="1"/>
</dbReference>
<dbReference type="Proteomes" id="UP001149090">
    <property type="component" value="Unassembled WGS sequence"/>
</dbReference>
<dbReference type="InterPro" id="IPR050305">
    <property type="entry name" value="Small_GTPase_Rab"/>
</dbReference>
<evidence type="ECO:0000256" key="1">
    <source>
        <dbReference type="ARBA" id="ARBA00006270"/>
    </source>
</evidence>
<evidence type="ECO:0000313" key="6">
    <source>
        <dbReference type="Proteomes" id="UP001149090"/>
    </source>
</evidence>
<dbReference type="SMART" id="SM00175">
    <property type="entry name" value="RAB"/>
    <property type="match status" value="1"/>
</dbReference>
<dbReference type="GO" id="GO:0003924">
    <property type="term" value="F:GTPase activity"/>
    <property type="evidence" value="ECO:0007669"/>
    <property type="project" value="InterPro"/>
</dbReference>
<dbReference type="SMART" id="SM00174">
    <property type="entry name" value="RHO"/>
    <property type="match status" value="1"/>
</dbReference>
<dbReference type="PANTHER" id="PTHR47980">
    <property type="entry name" value="LD44762P"/>
    <property type="match status" value="1"/>
</dbReference>
<dbReference type="InterPro" id="IPR027417">
    <property type="entry name" value="P-loop_NTPase"/>
</dbReference>
<dbReference type="SMART" id="SM00173">
    <property type="entry name" value="RAS"/>
    <property type="match status" value="1"/>
</dbReference>
<dbReference type="PRINTS" id="PR00449">
    <property type="entry name" value="RASTRNSFRMNG"/>
</dbReference>
<evidence type="ECO:0000256" key="2">
    <source>
        <dbReference type="ARBA" id="ARBA00022741"/>
    </source>
</evidence>
<dbReference type="InterPro" id="IPR000210">
    <property type="entry name" value="BTB/POZ_dom"/>
</dbReference>
<dbReference type="AlphaFoldDB" id="A0A9Q0L8I5"/>
<dbReference type="InterPro" id="IPR001806">
    <property type="entry name" value="Small_GTPase"/>
</dbReference>
<evidence type="ECO:0000259" key="4">
    <source>
        <dbReference type="PROSITE" id="PS50097"/>
    </source>
</evidence>
<accession>A0A9Q0L8I5</accession>
<gene>
    <name evidence="5" type="ORF">M0811_03358</name>
</gene>
<evidence type="ECO:0000313" key="5">
    <source>
        <dbReference type="EMBL" id="KAJ5067013.1"/>
    </source>
</evidence>